<feature type="compositionally biased region" description="Basic and acidic residues" evidence="1">
    <location>
        <begin position="24"/>
        <end position="39"/>
    </location>
</feature>
<reference evidence="2" key="1">
    <citation type="submission" date="2021-02" db="EMBL/GenBank/DDBJ databases">
        <title>Genomic Encyclopedia of Type Strains, Phase IV (KMG-V): Genome sequencing to study the core and pangenomes of soil and plant-associated prokaryotes.</title>
        <authorList>
            <person name="Whitman W."/>
        </authorList>
    </citation>
    <scope>NUCLEOTIDE SEQUENCE</scope>
    <source>
        <strain evidence="2">USDA 406</strain>
    </source>
</reference>
<protein>
    <submittedName>
        <fullName evidence="2">Uncharacterized protein</fullName>
    </submittedName>
</protein>
<evidence type="ECO:0000313" key="3">
    <source>
        <dbReference type="Proteomes" id="UP000673383"/>
    </source>
</evidence>
<feature type="region of interest" description="Disordered" evidence="1">
    <location>
        <begin position="1"/>
        <end position="52"/>
    </location>
</feature>
<organism evidence="2 3">
    <name type="scientific">Bradyrhizobium elkanii</name>
    <dbReference type="NCBI Taxonomy" id="29448"/>
    <lineage>
        <taxon>Bacteria</taxon>
        <taxon>Pseudomonadati</taxon>
        <taxon>Pseudomonadota</taxon>
        <taxon>Alphaproteobacteria</taxon>
        <taxon>Hyphomicrobiales</taxon>
        <taxon>Nitrobacteraceae</taxon>
        <taxon>Bradyrhizobium</taxon>
    </lineage>
</organism>
<evidence type="ECO:0000256" key="1">
    <source>
        <dbReference type="SAM" id="MobiDB-lite"/>
    </source>
</evidence>
<name>A0A8I1Y7Z7_BRAEL</name>
<evidence type="ECO:0000313" key="2">
    <source>
        <dbReference type="EMBL" id="MBP1294462.1"/>
    </source>
</evidence>
<dbReference type="Proteomes" id="UP000673383">
    <property type="component" value="Unassembled WGS sequence"/>
</dbReference>
<accession>A0A8I1Y7Z7</accession>
<proteinExistence type="predicted"/>
<sequence length="88" mass="9766">MPKENDLEGQQDQGGKNGGQKRMPKPEPKPKGDQPDLLKRLPCIPPHSPKLYGGARLNVRIAETQASHLRRSSGHRASRDALCRPPLR</sequence>
<comment type="caution">
    <text evidence="2">The sequence shown here is derived from an EMBL/GenBank/DDBJ whole genome shotgun (WGS) entry which is preliminary data.</text>
</comment>
<dbReference type="EMBL" id="JAFICZ010000001">
    <property type="protein sequence ID" value="MBP1294462.1"/>
    <property type="molecule type" value="Genomic_DNA"/>
</dbReference>
<dbReference type="AlphaFoldDB" id="A0A8I1Y7Z7"/>
<gene>
    <name evidence="2" type="ORF">JOH49_004215</name>
</gene>
<dbReference type="RefSeq" id="WP_172646955.1">
    <property type="nucleotide sequence ID" value="NZ_JAFICZ010000001.1"/>
</dbReference>
<feature type="region of interest" description="Disordered" evidence="1">
    <location>
        <begin position="66"/>
        <end position="88"/>
    </location>
</feature>